<dbReference type="Proteomes" id="UP001208570">
    <property type="component" value="Unassembled WGS sequence"/>
</dbReference>
<evidence type="ECO:0000256" key="3">
    <source>
        <dbReference type="ARBA" id="ARBA00006366"/>
    </source>
</evidence>
<keyword evidence="7 9" id="KW-1133">Transmembrane helix</keyword>
<feature type="transmembrane region" description="Helical" evidence="9">
    <location>
        <begin position="114"/>
        <end position="136"/>
    </location>
</feature>
<dbReference type="GO" id="GO:0005886">
    <property type="term" value="C:plasma membrane"/>
    <property type="evidence" value="ECO:0007669"/>
    <property type="project" value="UniProtKB-SubCell"/>
</dbReference>
<protein>
    <recommendedName>
        <fullName evidence="9">Riboflavin transporter</fullName>
    </recommendedName>
</protein>
<evidence type="ECO:0000256" key="7">
    <source>
        <dbReference type="ARBA" id="ARBA00022989"/>
    </source>
</evidence>
<feature type="transmembrane region" description="Helical" evidence="9">
    <location>
        <begin position="148"/>
        <end position="167"/>
    </location>
</feature>
<feature type="transmembrane region" description="Helical" evidence="9">
    <location>
        <begin position="206"/>
        <end position="229"/>
    </location>
</feature>
<feature type="transmembrane region" description="Helical" evidence="9">
    <location>
        <begin position="49"/>
        <end position="70"/>
    </location>
</feature>
<keyword evidence="11" id="KW-1185">Reference proteome</keyword>
<organism evidence="10 11">
    <name type="scientific">Paralvinella palmiformis</name>
    <dbReference type="NCBI Taxonomy" id="53620"/>
    <lineage>
        <taxon>Eukaryota</taxon>
        <taxon>Metazoa</taxon>
        <taxon>Spiralia</taxon>
        <taxon>Lophotrochozoa</taxon>
        <taxon>Annelida</taxon>
        <taxon>Polychaeta</taxon>
        <taxon>Sedentaria</taxon>
        <taxon>Canalipalpata</taxon>
        <taxon>Terebellida</taxon>
        <taxon>Terebelliformia</taxon>
        <taxon>Alvinellidae</taxon>
        <taxon>Paralvinella</taxon>
    </lineage>
</organism>
<evidence type="ECO:0000256" key="5">
    <source>
        <dbReference type="ARBA" id="ARBA00022475"/>
    </source>
</evidence>
<sequence>MSLRDYLAQISIPVYVIVSLFAISSWIDINGLFVESPQLVYALPEGWSLFSYLAVLIQVANLGPILYMILRKLFPERVKEWPIVYAIIGMGATACFLLAFFWQETTVINGKSHSTALFVLVSFLALVDCTSSVVYLPYMGQYKPQYMTAFYIGEGLSGMIPGFLGLIQGVQSDPRCLNKTVVKTNEMTGENTTVHRIMAEYPPPLFSVQVFFFFLFAMLLLSGVSFTLLHFHPFCKKELVASVYSYNLPDVGVKRSEEKNGRTEESSKRSRLALTTLSSDDYKLTSPYREPENGTTSMNGKNEKRFKLSTAQFVYVLFLAGLLNALLNGVLPSTNSYTCLPYGSLAFTLAIRLSAVANPLTCFFALFMRTKSLIVVGIVALFATGLSAWQLYLAVMSPYPPLKNTVAGTALVITSHVLNTICIIHVNVSNAFIMNAHGGRHSLLWLGGATQIGSCIGAIVTFVFVNVLRVFHSEPPCPGMSY</sequence>
<feature type="transmembrane region" description="Helical" evidence="9">
    <location>
        <begin position="407"/>
        <end position="431"/>
    </location>
</feature>
<evidence type="ECO:0000256" key="1">
    <source>
        <dbReference type="ARBA" id="ARBA00000215"/>
    </source>
</evidence>
<dbReference type="PANTHER" id="PTHR12929:SF10">
    <property type="entry name" value="RIBOFLAVIN TRANSPORTER"/>
    <property type="match status" value="1"/>
</dbReference>
<dbReference type="EMBL" id="JAODUP010001190">
    <property type="protein sequence ID" value="KAK2140983.1"/>
    <property type="molecule type" value="Genomic_DNA"/>
</dbReference>
<feature type="transmembrane region" description="Helical" evidence="9">
    <location>
        <begin position="373"/>
        <end position="395"/>
    </location>
</feature>
<evidence type="ECO:0000256" key="9">
    <source>
        <dbReference type="RuleBase" id="RU368035"/>
    </source>
</evidence>
<dbReference type="Pfam" id="PF06237">
    <property type="entry name" value="SLC52_ribofla_tr"/>
    <property type="match status" value="1"/>
</dbReference>
<evidence type="ECO:0000256" key="8">
    <source>
        <dbReference type="ARBA" id="ARBA00023136"/>
    </source>
</evidence>
<reference evidence="10" key="1">
    <citation type="journal article" date="2023" name="Mol. Biol. Evol.">
        <title>Third-Generation Sequencing Reveals the Adaptive Role of the Epigenome in Three Deep-Sea Polychaetes.</title>
        <authorList>
            <person name="Perez M."/>
            <person name="Aroh O."/>
            <person name="Sun Y."/>
            <person name="Lan Y."/>
            <person name="Juniper S.K."/>
            <person name="Young C.R."/>
            <person name="Angers B."/>
            <person name="Qian P.Y."/>
        </authorList>
    </citation>
    <scope>NUCLEOTIDE SEQUENCE</scope>
    <source>
        <strain evidence="10">P08H-3</strain>
    </source>
</reference>
<evidence type="ECO:0000256" key="6">
    <source>
        <dbReference type="ARBA" id="ARBA00022692"/>
    </source>
</evidence>
<name>A0AAD9IV88_9ANNE</name>
<feature type="transmembrane region" description="Helical" evidence="9">
    <location>
        <begin position="12"/>
        <end position="29"/>
    </location>
</feature>
<feature type="transmembrane region" description="Helical" evidence="9">
    <location>
        <begin position="82"/>
        <end position="102"/>
    </location>
</feature>
<comment type="similarity">
    <text evidence="3 9">Belongs to the riboflavin transporter family.</text>
</comment>
<comment type="caution">
    <text evidence="10">The sequence shown here is derived from an EMBL/GenBank/DDBJ whole genome shotgun (WGS) entry which is preliminary data.</text>
</comment>
<feature type="transmembrane region" description="Helical" evidence="9">
    <location>
        <begin position="313"/>
        <end position="331"/>
    </location>
</feature>
<evidence type="ECO:0000313" key="11">
    <source>
        <dbReference type="Proteomes" id="UP001208570"/>
    </source>
</evidence>
<dbReference type="GO" id="GO:0032217">
    <property type="term" value="F:riboflavin transmembrane transporter activity"/>
    <property type="evidence" value="ECO:0007669"/>
    <property type="project" value="UniProtKB-UniRule"/>
</dbReference>
<dbReference type="PANTHER" id="PTHR12929">
    <property type="entry name" value="SOLUTE CARRIER FAMILY 52"/>
    <property type="match status" value="1"/>
</dbReference>
<keyword evidence="6 9" id="KW-0812">Transmembrane</keyword>
<keyword evidence="8 9" id="KW-0472">Membrane</keyword>
<evidence type="ECO:0000256" key="2">
    <source>
        <dbReference type="ARBA" id="ARBA00004651"/>
    </source>
</evidence>
<accession>A0AAD9IV88</accession>
<evidence type="ECO:0000313" key="10">
    <source>
        <dbReference type="EMBL" id="KAK2140983.1"/>
    </source>
</evidence>
<comment type="catalytic activity">
    <reaction evidence="1 9">
        <text>riboflavin(in) = riboflavin(out)</text>
        <dbReference type="Rhea" id="RHEA:35015"/>
        <dbReference type="ChEBI" id="CHEBI:57986"/>
    </reaction>
</comment>
<dbReference type="InterPro" id="IPR009357">
    <property type="entry name" value="Riboflavin_transptr"/>
</dbReference>
<keyword evidence="5 9" id="KW-1003">Cell membrane</keyword>
<gene>
    <name evidence="10" type="ORF">LSH36_1190g00096</name>
</gene>
<comment type="function">
    <text evidence="9">Plasma membrane transporter mediating the uptake by cells of the water soluble vitamin B2/riboflavin that plays a key role in biochemical oxidation-reduction reactions of the carbohydrate, lipid, and amino acid metabolism.</text>
</comment>
<proteinExistence type="inferred from homology"/>
<feature type="transmembrane region" description="Helical" evidence="9">
    <location>
        <begin position="343"/>
        <end position="366"/>
    </location>
</feature>
<feature type="transmembrane region" description="Helical" evidence="9">
    <location>
        <begin position="443"/>
        <end position="465"/>
    </location>
</feature>
<evidence type="ECO:0000256" key="4">
    <source>
        <dbReference type="ARBA" id="ARBA00022448"/>
    </source>
</evidence>
<keyword evidence="4 9" id="KW-0813">Transport</keyword>
<dbReference type="AlphaFoldDB" id="A0AAD9IV88"/>
<comment type="subcellular location">
    <subcellularLocation>
        <location evidence="2 9">Cell membrane</location>
        <topology evidence="2 9">Multi-pass membrane protein</topology>
    </subcellularLocation>
</comment>